<dbReference type="InterPro" id="IPR031259">
    <property type="entry name" value="ILBP"/>
</dbReference>
<dbReference type="CDD" id="cd00742">
    <property type="entry name" value="FABP"/>
    <property type="match status" value="1"/>
</dbReference>
<dbReference type="PRINTS" id="PR00178">
    <property type="entry name" value="FATTYACIDBP"/>
</dbReference>
<dbReference type="GO" id="GO:0008289">
    <property type="term" value="F:lipid binding"/>
    <property type="evidence" value="ECO:0007669"/>
    <property type="project" value="UniProtKB-KW"/>
</dbReference>
<comment type="caution">
    <text evidence="2">The sequence shown here is derived from an EMBL/GenBank/DDBJ whole genome shotgun (WGS) entry which is preliminary data.</text>
</comment>
<keyword evidence="3" id="KW-1185">Reference proteome</keyword>
<evidence type="ECO:0000313" key="2">
    <source>
        <dbReference type="EMBL" id="KAL3865471.1"/>
    </source>
</evidence>
<dbReference type="Proteomes" id="UP001634394">
    <property type="component" value="Unassembled WGS sequence"/>
</dbReference>
<sequence length="133" mass="14841">MSHLQGRWAVAKEENLDALFAASNVDSALREKTKEGLIKPEQEIVVNGDDYALTTHVGHISTTIRFKLNVEFPASSLDGRKNMTTFTLEGDKLIERQKYDDFEAVVTRELQGTQLLATIESKGVVAKVTYNKV</sequence>
<dbReference type="InterPro" id="IPR012674">
    <property type="entry name" value="Calycin"/>
</dbReference>
<proteinExistence type="inferred from homology"/>
<dbReference type="AlphaFoldDB" id="A0ABD3VVJ8"/>
<reference evidence="2 3" key="1">
    <citation type="submission" date="2024-11" db="EMBL/GenBank/DDBJ databases">
        <title>Chromosome-level genome assembly of the freshwater bivalve Anodonta woodiana.</title>
        <authorList>
            <person name="Chen X."/>
        </authorList>
    </citation>
    <scope>NUCLEOTIDE SEQUENCE [LARGE SCALE GENOMIC DNA]</scope>
    <source>
        <strain evidence="2">MN2024</strain>
        <tissue evidence="2">Gills</tissue>
    </source>
</reference>
<dbReference type="EMBL" id="JBJQND010000009">
    <property type="protein sequence ID" value="KAL3865471.1"/>
    <property type="molecule type" value="Genomic_DNA"/>
</dbReference>
<dbReference type="Gene3D" id="2.40.128.20">
    <property type="match status" value="1"/>
</dbReference>
<dbReference type="PANTHER" id="PTHR11955">
    <property type="entry name" value="FATTY ACID BINDING PROTEIN"/>
    <property type="match status" value="1"/>
</dbReference>
<evidence type="ECO:0000256" key="1">
    <source>
        <dbReference type="ARBA" id="ARBA00008390"/>
    </source>
</evidence>
<organism evidence="2 3">
    <name type="scientific">Sinanodonta woodiana</name>
    <name type="common">Chinese pond mussel</name>
    <name type="synonym">Anodonta woodiana</name>
    <dbReference type="NCBI Taxonomy" id="1069815"/>
    <lineage>
        <taxon>Eukaryota</taxon>
        <taxon>Metazoa</taxon>
        <taxon>Spiralia</taxon>
        <taxon>Lophotrochozoa</taxon>
        <taxon>Mollusca</taxon>
        <taxon>Bivalvia</taxon>
        <taxon>Autobranchia</taxon>
        <taxon>Heteroconchia</taxon>
        <taxon>Palaeoheterodonta</taxon>
        <taxon>Unionida</taxon>
        <taxon>Unionoidea</taxon>
        <taxon>Unionidae</taxon>
        <taxon>Unioninae</taxon>
        <taxon>Sinanodonta</taxon>
    </lineage>
</organism>
<protein>
    <submittedName>
        <fullName evidence="2">Uncharacterized protein</fullName>
    </submittedName>
</protein>
<dbReference type="InterPro" id="IPR000463">
    <property type="entry name" value="Fatty_acid-bd"/>
</dbReference>
<comment type="similarity">
    <text evidence="1">Belongs to the calycin superfamily. Fatty-acid binding protein (FABP) family.</text>
</comment>
<dbReference type="SUPFAM" id="SSF50814">
    <property type="entry name" value="Lipocalins"/>
    <property type="match status" value="1"/>
</dbReference>
<accession>A0ABD3VVJ8</accession>
<name>A0ABD3VVJ8_SINWO</name>
<gene>
    <name evidence="2" type="ORF">ACJMK2_042858</name>
</gene>
<evidence type="ECO:0000313" key="3">
    <source>
        <dbReference type="Proteomes" id="UP001634394"/>
    </source>
</evidence>